<dbReference type="EMBL" id="JAKMXF010000310">
    <property type="protein sequence ID" value="KAI6650768.1"/>
    <property type="molecule type" value="Genomic_DNA"/>
</dbReference>
<reference evidence="1 2" key="1">
    <citation type="journal article" date="2023" name="BMC Biol.">
        <title>The compact genome of the sponge Oopsacas minuta (Hexactinellida) is lacking key metazoan core genes.</title>
        <authorList>
            <person name="Santini S."/>
            <person name="Schenkelaars Q."/>
            <person name="Jourda C."/>
            <person name="Duchesne M."/>
            <person name="Belahbib H."/>
            <person name="Rocher C."/>
            <person name="Selva M."/>
            <person name="Riesgo A."/>
            <person name="Vervoort M."/>
            <person name="Leys S.P."/>
            <person name="Kodjabachian L."/>
            <person name="Le Bivic A."/>
            <person name="Borchiellini C."/>
            <person name="Claverie J.M."/>
            <person name="Renard E."/>
        </authorList>
    </citation>
    <scope>NUCLEOTIDE SEQUENCE [LARGE SCALE GENOMIC DNA]</scope>
    <source>
        <strain evidence="1">SPO-2</strain>
    </source>
</reference>
<keyword evidence="2" id="KW-1185">Reference proteome</keyword>
<comment type="caution">
    <text evidence="1">The sequence shown here is derived from an EMBL/GenBank/DDBJ whole genome shotgun (WGS) entry which is preliminary data.</text>
</comment>
<proteinExistence type="predicted"/>
<evidence type="ECO:0000313" key="1">
    <source>
        <dbReference type="EMBL" id="KAI6650768.1"/>
    </source>
</evidence>
<name>A0AAV7JPY6_9METZ</name>
<evidence type="ECO:0000313" key="2">
    <source>
        <dbReference type="Proteomes" id="UP001165289"/>
    </source>
</evidence>
<dbReference type="Proteomes" id="UP001165289">
    <property type="component" value="Unassembled WGS sequence"/>
</dbReference>
<gene>
    <name evidence="1" type="ORF">LOD99_7819</name>
</gene>
<sequence>MSNNLGYSINDLLANISIDLDDEELGIAIIALDTLLGEWQTTSNLQPYVWSPIFDVNISNENPQLINSSSRIRFSPYLHQFGTTTVEFLLWDQSYGIPSKNIYTSSFSFNSSILNIEVFAVNDPPVLFPSILLLNYTESDIHTRLSIFQYSDVRINDVDSTHITSAQIKIVAPQSQFDRIQLNPPNINLINLTQVNSTFIFVSANKPQTILEFESIIQTLTYWNVAEEPSSESRMITITVNDGNSDSDAMLIDITIILTNDAPKVIH</sequence>
<organism evidence="1 2">
    <name type="scientific">Oopsacas minuta</name>
    <dbReference type="NCBI Taxonomy" id="111878"/>
    <lineage>
        <taxon>Eukaryota</taxon>
        <taxon>Metazoa</taxon>
        <taxon>Porifera</taxon>
        <taxon>Hexactinellida</taxon>
        <taxon>Hexasterophora</taxon>
        <taxon>Lyssacinosida</taxon>
        <taxon>Leucopsacidae</taxon>
        <taxon>Oopsacas</taxon>
    </lineage>
</organism>
<dbReference type="AlphaFoldDB" id="A0AAV7JPY6"/>
<protein>
    <recommendedName>
        <fullName evidence="3">Cadherin domain-containing protein</fullName>
    </recommendedName>
</protein>
<accession>A0AAV7JPY6</accession>
<evidence type="ECO:0008006" key="3">
    <source>
        <dbReference type="Google" id="ProtNLM"/>
    </source>
</evidence>